<dbReference type="SUPFAM" id="SSF55957">
    <property type="entry name" value="Phosphoglucomutase, C-terminal domain"/>
    <property type="match status" value="1"/>
</dbReference>
<dbReference type="InterPro" id="IPR005846">
    <property type="entry name" value="A-D-PHexomutase_a/b/a-III"/>
</dbReference>
<evidence type="ECO:0000256" key="3">
    <source>
        <dbReference type="ARBA" id="ARBA00022553"/>
    </source>
</evidence>
<evidence type="ECO:0000259" key="9">
    <source>
        <dbReference type="Pfam" id="PF02879"/>
    </source>
</evidence>
<dbReference type="PANTHER" id="PTHR45745">
    <property type="entry name" value="PHOSPHOMANNOMUTASE 45A"/>
    <property type="match status" value="1"/>
</dbReference>
<dbReference type="KEGG" id="wbr:pgm"/>
<name>Q8D2C9_WIGBR</name>
<evidence type="ECO:0000259" key="10">
    <source>
        <dbReference type="Pfam" id="PF02880"/>
    </source>
</evidence>
<comment type="similarity">
    <text evidence="2">Belongs to the phosphohexose mutase family.</text>
</comment>
<dbReference type="AlphaFoldDB" id="Q8D2C9"/>
<dbReference type="Proteomes" id="UP000000562">
    <property type="component" value="Chromosome"/>
</dbReference>
<dbReference type="Pfam" id="PF02880">
    <property type="entry name" value="PGM_PMM_III"/>
    <property type="match status" value="1"/>
</dbReference>
<dbReference type="PANTHER" id="PTHR45745:SF1">
    <property type="entry name" value="PHOSPHOGLUCOMUTASE 2B-RELATED"/>
    <property type="match status" value="1"/>
</dbReference>
<keyword evidence="6" id="KW-0413">Isomerase</keyword>
<evidence type="ECO:0000259" key="8">
    <source>
        <dbReference type="Pfam" id="PF02878"/>
    </source>
</evidence>
<evidence type="ECO:0000259" key="7">
    <source>
        <dbReference type="Pfam" id="PF00408"/>
    </source>
</evidence>
<dbReference type="InterPro" id="IPR016055">
    <property type="entry name" value="A-D-PHexomutase_a/b/a-I/II/III"/>
</dbReference>
<feature type="domain" description="Alpha-D-phosphohexomutase C-terminal" evidence="7">
    <location>
        <begin position="492"/>
        <end position="528"/>
    </location>
</feature>
<dbReference type="GO" id="GO:0005975">
    <property type="term" value="P:carbohydrate metabolic process"/>
    <property type="evidence" value="ECO:0007669"/>
    <property type="project" value="InterPro"/>
</dbReference>
<dbReference type="Gene3D" id="3.30.310.50">
    <property type="entry name" value="Alpha-D-phosphohexomutase, C-terminal domain"/>
    <property type="match status" value="1"/>
</dbReference>
<dbReference type="HOGENOM" id="CLU_016950_8_1_6"/>
<gene>
    <name evidence="11" type="primary">pgm</name>
</gene>
<feature type="domain" description="Alpha-D-phosphohexomutase alpha/beta/alpha" evidence="9">
    <location>
        <begin position="211"/>
        <end position="316"/>
    </location>
</feature>
<dbReference type="eggNOG" id="COG0033">
    <property type="taxonomic scope" value="Bacteria"/>
</dbReference>
<feature type="domain" description="Alpha-D-phosphohexomutase alpha/beta/alpha" evidence="10">
    <location>
        <begin position="322"/>
        <end position="437"/>
    </location>
</feature>
<comment type="cofactor">
    <cofactor evidence="1">
        <name>Mg(2+)</name>
        <dbReference type="ChEBI" id="CHEBI:18420"/>
    </cofactor>
</comment>
<accession>Q8D2C9</accession>
<proteinExistence type="inferred from homology"/>
<organism evidence="11 12">
    <name type="scientific">Wigglesworthia glossinidia brevipalpis</name>
    <dbReference type="NCBI Taxonomy" id="36870"/>
    <lineage>
        <taxon>Bacteria</taxon>
        <taxon>Pseudomonadati</taxon>
        <taxon>Pseudomonadota</taxon>
        <taxon>Gammaproteobacteria</taxon>
        <taxon>Enterobacterales</taxon>
        <taxon>Erwiniaceae</taxon>
        <taxon>Wigglesworthia</taxon>
    </lineage>
</organism>
<evidence type="ECO:0000256" key="1">
    <source>
        <dbReference type="ARBA" id="ARBA00001946"/>
    </source>
</evidence>
<dbReference type="GO" id="GO:0046872">
    <property type="term" value="F:metal ion binding"/>
    <property type="evidence" value="ECO:0007669"/>
    <property type="project" value="UniProtKB-KW"/>
</dbReference>
<dbReference type="Pfam" id="PF00408">
    <property type="entry name" value="PGM_PMM_IV"/>
    <property type="match status" value="1"/>
</dbReference>
<evidence type="ECO:0000256" key="6">
    <source>
        <dbReference type="ARBA" id="ARBA00023235"/>
    </source>
</evidence>
<evidence type="ECO:0000256" key="2">
    <source>
        <dbReference type="ARBA" id="ARBA00010231"/>
    </source>
</evidence>
<dbReference type="Gene3D" id="3.40.120.10">
    <property type="entry name" value="Alpha-D-Glucose-1,6-Bisphosphate, subunit A, domain 3"/>
    <property type="match status" value="3"/>
</dbReference>
<protein>
    <submittedName>
        <fullName evidence="11">Pgm protein</fullName>
    </submittedName>
</protein>
<dbReference type="Pfam" id="PF02878">
    <property type="entry name" value="PGM_PMM_I"/>
    <property type="match status" value="1"/>
</dbReference>
<reference evidence="11 12" key="1">
    <citation type="journal article" date="2002" name="Nat. Genet.">
        <title>Genome sequence of the endocellular obligate symbiont of tsetse flies, Wigglesworthia glossinidia.</title>
        <authorList>
            <person name="Akman L."/>
            <person name="Yamashita A."/>
            <person name="Watanabe H."/>
            <person name="Oshima K."/>
            <person name="Shiba T."/>
            <person name="Hattori M."/>
            <person name="Aksoy S."/>
        </authorList>
    </citation>
    <scope>NUCLEOTIDE SEQUENCE [LARGE SCALE GENOMIC DNA]</scope>
</reference>
<dbReference type="InterPro" id="IPR005845">
    <property type="entry name" value="A-D-PHexomutase_a/b/a-II"/>
</dbReference>
<dbReference type="EMBL" id="BA000021">
    <property type="protein sequence ID" value="BAC24571.1"/>
    <property type="molecule type" value="Genomic_DNA"/>
</dbReference>
<dbReference type="InterPro" id="IPR036900">
    <property type="entry name" value="A-D-PHexomutase_C_sf"/>
</dbReference>
<keyword evidence="3" id="KW-0597">Phosphoprotein</keyword>
<dbReference type="OrthoDB" id="9806956at2"/>
<dbReference type="GO" id="GO:0006166">
    <property type="term" value="P:purine ribonucleoside salvage"/>
    <property type="evidence" value="ECO:0007669"/>
    <property type="project" value="TreeGrafter"/>
</dbReference>
<keyword evidence="4" id="KW-0479">Metal-binding</keyword>
<keyword evidence="12" id="KW-1185">Reference proteome</keyword>
<feature type="domain" description="Alpha-D-phosphohexomutase alpha/beta/alpha" evidence="8">
    <location>
        <begin position="41"/>
        <end position="179"/>
    </location>
</feature>
<evidence type="ECO:0000313" key="11">
    <source>
        <dbReference type="EMBL" id="BAC24571.1"/>
    </source>
</evidence>
<dbReference type="GO" id="GO:0008973">
    <property type="term" value="F:phosphopentomutase activity"/>
    <property type="evidence" value="ECO:0007669"/>
    <property type="project" value="TreeGrafter"/>
</dbReference>
<keyword evidence="5" id="KW-0460">Magnesium</keyword>
<evidence type="ECO:0000256" key="5">
    <source>
        <dbReference type="ARBA" id="ARBA00022842"/>
    </source>
</evidence>
<evidence type="ECO:0000313" key="12">
    <source>
        <dbReference type="Proteomes" id="UP000000562"/>
    </source>
</evidence>
<sequence length="538" mass="61780">MKNNNYRAGKKAEKSDLIDANEIIQKYYHITPKSGNNHNSIKFGTSGHRGESTKCTFNELHVLAISQAIVEQRKILGINGPCFVGRDTHALSDPAFNSVLEVLIANNIDVIIQSNNYYVPSPIISHAIINHNKKFISKSDGIIITSSHNPPQYGGIKYNSCNGGPANYKITKYIEEIANLILFKNLSKIKRVSLFRSKQKGNIYNRDITYKYVNDIYKVVDMESIKNSNIKLAIDPLGSSGILCWQLIEDIYKLNLTILNKNIDNTFYFLCLDYDGTIRMDCSSKPVLTNLLKLSKNFDLSFANDPDCDRHCIIESNKIIYPNHYLSVASHYLFKNRNNWNKSIGLGKTYVSSKMINSISNHLNKKLIQTPVGFKWFVDFLFYRNLGFCLEESSGATFLCSNGNTWSTDKDGIIMCLLSAEIVTNTKKRINIYYKNLENAFGCFYYKRFQYIIKEKNLGINYKINIRKIKHCILTDDKIIYYMFNINNILVEFINGWIAIRPSGTENFYRIYCESFIDDTHLKKLQKSAINIINIMLK</sequence>
<dbReference type="InterPro" id="IPR005844">
    <property type="entry name" value="A-D-PHexomutase_a/b/a-I"/>
</dbReference>
<dbReference type="SUPFAM" id="SSF53738">
    <property type="entry name" value="Phosphoglucomutase, first 3 domains"/>
    <property type="match status" value="3"/>
</dbReference>
<dbReference type="InterPro" id="IPR005843">
    <property type="entry name" value="A-D-PHexomutase_C"/>
</dbReference>
<evidence type="ECO:0000256" key="4">
    <source>
        <dbReference type="ARBA" id="ARBA00022723"/>
    </source>
</evidence>
<dbReference type="STRING" id="36870.gene:10368927"/>
<dbReference type="Pfam" id="PF02879">
    <property type="entry name" value="PGM_PMM_II"/>
    <property type="match status" value="1"/>
</dbReference>